<proteinExistence type="predicted"/>
<reference evidence="2 3" key="1">
    <citation type="submission" date="2021-05" db="EMBL/GenBank/DDBJ databases">
        <title>Complete genome of Nocardioides aquaticus KCTC 9944T isolated from meromictic and hypersaline Ekho Lake, Antarctica.</title>
        <authorList>
            <person name="Hwang K."/>
            <person name="Kim K.M."/>
            <person name="Choe H."/>
        </authorList>
    </citation>
    <scope>NUCLEOTIDE SEQUENCE [LARGE SCALE GENOMIC DNA]</scope>
    <source>
        <strain evidence="2 3">KCTC 9944</strain>
    </source>
</reference>
<gene>
    <name evidence="2" type="ORF">ENKNEFLB_00764</name>
</gene>
<feature type="region of interest" description="Disordered" evidence="1">
    <location>
        <begin position="81"/>
        <end position="108"/>
    </location>
</feature>
<protein>
    <recommendedName>
        <fullName evidence="4">LamG domain-containing protein</fullName>
    </recommendedName>
</protein>
<dbReference type="SUPFAM" id="SSF49899">
    <property type="entry name" value="Concanavalin A-like lectins/glucanases"/>
    <property type="match status" value="1"/>
</dbReference>
<evidence type="ECO:0000256" key="1">
    <source>
        <dbReference type="SAM" id="MobiDB-lite"/>
    </source>
</evidence>
<sequence length="293" mass="30542">MSVRARAGDRRTVLLAVAAILLAVVAAVASPSTFGGFTTSVTNRTNTAASAVFGSTATCQSTTTVGTPYFVYPMNEASGGTVADTSTPARPGTYRNSPISYRQDGPCDRDAGTGVSINTPLTSSTGRAFLSGPSGTVAGPGTFSAGIWFKTSSTRGGRLIGFGNGTGTDESGSYDRHLYLTNTGRVVFGVYPNAIRTVESSTGLNNNTWHYAVGTLSPGTGLRLYVDGVLVDSDTSVSAAENFTGQWRIGWDNLTTWPQAPTSEYYQGSLAWASVHTSVLSQAQVTAIWNAGR</sequence>
<dbReference type="RefSeq" id="WP_214057973.1">
    <property type="nucleotide sequence ID" value="NZ_BAAAHS010000194.1"/>
</dbReference>
<keyword evidence="3" id="KW-1185">Reference proteome</keyword>
<organism evidence="2 3">
    <name type="scientific">Nocardioides aquaticus</name>
    <dbReference type="NCBI Taxonomy" id="160826"/>
    <lineage>
        <taxon>Bacteria</taxon>
        <taxon>Bacillati</taxon>
        <taxon>Actinomycetota</taxon>
        <taxon>Actinomycetes</taxon>
        <taxon>Propionibacteriales</taxon>
        <taxon>Nocardioidaceae</taxon>
        <taxon>Nocardioides</taxon>
    </lineage>
</organism>
<dbReference type="Pfam" id="PF13385">
    <property type="entry name" value="Laminin_G_3"/>
    <property type="match status" value="1"/>
</dbReference>
<evidence type="ECO:0008006" key="4">
    <source>
        <dbReference type="Google" id="ProtNLM"/>
    </source>
</evidence>
<evidence type="ECO:0000313" key="2">
    <source>
        <dbReference type="EMBL" id="QVT78387.1"/>
    </source>
</evidence>
<name>A0ABX8ED49_9ACTN</name>
<evidence type="ECO:0000313" key="3">
    <source>
        <dbReference type="Proteomes" id="UP000679307"/>
    </source>
</evidence>
<dbReference type="Gene3D" id="2.60.120.200">
    <property type="match status" value="1"/>
</dbReference>
<accession>A0ABX8ED49</accession>
<feature type="compositionally biased region" description="Polar residues" evidence="1">
    <location>
        <begin position="83"/>
        <end position="100"/>
    </location>
</feature>
<dbReference type="EMBL" id="CP075371">
    <property type="protein sequence ID" value="QVT78387.1"/>
    <property type="molecule type" value="Genomic_DNA"/>
</dbReference>
<dbReference type="InterPro" id="IPR013320">
    <property type="entry name" value="ConA-like_dom_sf"/>
</dbReference>
<dbReference type="Proteomes" id="UP000679307">
    <property type="component" value="Chromosome"/>
</dbReference>